<reference evidence="3" key="1">
    <citation type="submission" date="2014-08" db="EMBL/GenBank/DDBJ databases">
        <authorList>
            <person name="Murali S."/>
            <person name="Richards S."/>
            <person name="Bandaranaike D."/>
            <person name="Bellair M."/>
            <person name="Blankenburg K."/>
            <person name="Chao H."/>
            <person name="Dinh H."/>
            <person name="Doddapaneni H."/>
            <person name="Dugan-Rocha S."/>
            <person name="Elkadiri S."/>
            <person name="Gnanaolivu R."/>
            <person name="Hughes D."/>
            <person name="Lee S."/>
            <person name="Li M."/>
            <person name="Ming W."/>
            <person name="Munidasa M."/>
            <person name="Muniz J."/>
            <person name="Nguyen L."/>
            <person name="Osuji N."/>
            <person name="Pu L.-L."/>
            <person name="Puazo M."/>
            <person name="Skinner E."/>
            <person name="Qu C."/>
            <person name="Quiroz J."/>
            <person name="Raj R."/>
            <person name="Weissenberger G."/>
            <person name="Xin Y."/>
            <person name="Zou X."/>
            <person name="Han Y."/>
            <person name="Worley K."/>
            <person name="Muzny D."/>
            <person name="Gibbs R."/>
        </authorList>
    </citation>
    <scope>NUCLEOTIDE SEQUENCE</scope>
    <source>
        <strain evidence="3">HAZT.00-mixed</strain>
        <tissue evidence="3">Whole organism</tissue>
    </source>
</reference>
<proteinExistence type="predicted"/>
<dbReference type="InterPro" id="IPR013106">
    <property type="entry name" value="Ig_V-set"/>
</dbReference>
<protein>
    <recommendedName>
        <fullName evidence="2">Ig-like domain-containing protein</fullName>
    </recommendedName>
</protein>
<dbReference type="Gene3D" id="2.60.40.10">
    <property type="entry name" value="Immunoglobulins"/>
    <property type="match status" value="2"/>
</dbReference>
<feature type="domain" description="Ig-like" evidence="2">
    <location>
        <begin position="32"/>
        <end position="136"/>
    </location>
</feature>
<name>A0A6A0GWV9_HYAAZ</name>
<dbReference type="InterPro" id="IPR013783">
    <property type="entry name" value="Ig-like_fold"/>
</dbReference>
<dbReference type="SUPFAM" id="SSF48726">
    <property type="entry name" value="Immunoglobulin"/>
    <property type="match status" value="2"/>
</dbReference>
<evidence type="ECO:0000256" key="1">
    <source>
        <dbReference type="SAM" id="SignalP"/>
    </source>
</evidence>
<dbReference type="GO" id="GO:0032589">
    <property type="term" value="C:neuron projection membrane"/>
    <property type="evidence" value="ECO:0007669"/>
    <property type="project" value="TreeGrafter"/>
</dbReference>
<comment type="caution">
    <text evidence="3">The sequence shown here is derived from an EMBL/GenBank/DDBJ whole genome shotgun (WGS) entry which is preliminary data.</text>
</comment>
<dbReference type="PANTHER" id="PTHR23279">
    <property type="entry name" value="DEFECTIVE PROBOSCIS EXTENSION RESPONSE DPR -RELATED"/>
    <property type="match status" value="1"/>
</dbReference>
<reference evidence="3" key="2">
    <citation type="journal article" date="2018" name="Environ. Sci. Technol.">
        <title>The Toxicogenome of Hyalella azteca: A Model for Sediment Ecotoxicology and Evolutionary Toxicology.</title>
        <authorList>
            <person name="Poynton H.C."/>
            <person name="Hasenbein S."/>
            <person name="Benoit J.B."/>
            <person name="Sepulveda M.S."/>
            <person name="Poelchau M.F."/>
            <person name="Hughes D.S.T."/>
            <person name="Murali S.C."/>
            <person name="Chen S."/>
            <person name="Glastad K.M."/>
            <person name="Goodisman M.A.D."/>
            <person name="Werren J.H."/>
            <person name="Vineis J.H."/>
            <person name="Bowen J.L."/>
            <person name="Friedrich M."/>
            <person name="Jones J."/>
            <person name="Robertson H.M."/>
            <person name="Feyereisen R."/>
            <person name="Mechler-Hickson A."/>
            <person name="Mathers N."/>
            <person name="Lee C.E."/>
            <person name="Colbourne J.K."/>
            <person name="Biales A."/>
            <person name="Johnston J.S."/>
            <person name="Wellborn G.A."/>
            <person name="Rosendale A.J."/>
            <person name="Cridge A.G."/>
            <person name="Munoz-Torres M.C."/>
            <person name="Bain P.A."/>
            <person name="Manny A.R."/>
            <person name="Major K.M."/>
            <person name="Lambert F.N."/>
            <person name="Vulpe C.D."/>
            <person name="Tuck P."/>
            <person name="Blalock B.J."/>
            <person name="Lin Y.Y."/>
            <person name="Smith M.E."/>
            <person name="Ochoa-Acuna H."/>
            <person name="Chen M.M."/>
            <person name="Childers C.P."/>
            <person name="Qu J."/>
            <person name="Dugan S."/>
            <person name="Lee S.L."/>
            <person name="Chao H."/>
            <person name="Dinh H."/>
            <person name="Han Y."/>
            <person name="Doddapaneni H."/>
            <person name="Worley K.C."/>
            <person name="Muzny D.M."/>
            <person name="Gibbs R.A."/>
            <person name="Richards S."/>
        </authorList>
    </citation>
    <scope>NUCLEOTIDE SEQUENCE</scope>
    <source>
        <strain evidence="3">HAZT.00-mixed</strain>
        <tissue evidence="3">Whole organism</tissue>
    </source>
</reference>
<sequence>MVAMLKALLTLCSLSMALGGTGLYMGPYFRDPQPLNFTVHKNSAAYLPCEVRQLGDKKVSPLACSRELQTRDVSWVRAKKEDSDILTVGQYTFVNDERFSVFKSDDTWTLVIKYVQARDSGVYECQISTEPKMALRFRLNVIVPQVEITGEAEKYVRKGSTAKLECRVSSTVELPDYIFWYRAGQRLLEYDEPRMSISVSRASGDKDKSGEMSVTSVLVIFRAHLEDAGNYTCLPSNLPNSTIRLHVLDGESGLLKLWLEYNIDLWVTIS</sequence>
<dbReference type="PANTHER" id="PTHR23279:SF21">
    <property type="entry name" value="DEFECTIVE PROBOSCIS EXTENSION RESPONSE 11, ISOFORM B-RELATED"/>
    <property type="match status" value="1"/>
</dbReference>
<dbReference type="AlphaFoldDB" id="A0A6A0GWV9"/>
<dbReference type="Proteomes" id="UP000711488">
    <property type="component" value="Unassembled WGS sequence"/>
</dbReference>
<dbReference type="InterPro" id="IPR037448">
    <property type="entry name" value="Zig-8"/>
</dbReference>
<keyword evidence="1" id="KW-0732">Signal</keyword>
<evidence type="ECO:0000313" key="3">
    <source>
        <dbReference type="EMBL" id="KAA0191474.1"/>
    </source>
</evidence>
<dbReference type="EMBL" id="JQDR03012284">
    <property type="protein sequence ID" value="KAA0191474.1"/>
    <property type="molecule type" value="Genomic_DNA"/>
</dbReference>
<feature type="domain" description="Ig-like" evidence="2">
    <location>
        <begin position="144"/>
        <end position="244"/>
    </location>
</feature>
<evidence type="ECO:0000259" key="2">
    <source>
        <dbReference type="PROSITE" id="PS50835"/>
    </source>
</evidence>
<dbReference type="PROSITE" id="PS50835">
    <property type="entry name" value="IG_LIKE"/>
    <property type="match status" value="2"/>
</dbReference>
<dbReference type="SMART" id="SM00409">
    <property type="entry name" value="IG"/>
    <property type="match status" value="2"/>
</dbReference>
<reference evidence="3" key="3">
    <citation type="submission" date="2019-06" db="EMBL/GenBank/DDBJ databases">
        <authorList>
            <person name="Poynton C."/>
            <person name="Hasenbein S."/>
            <person name="Benoit J.B."/>
            <person name="Sepulveda M.S."/>
            <person name="Poelchau M.F."/>
            <person name="Murali S.C."/>
            <person name="Chen S."/>
            <person name="Glastad K.M."/>
            <person name="Werren J.H."/>
            <person name="Vineis J.H."/>
            <person name="Bowen J.L."/>
            <person name="Friedrich M."/>
            <person name="Jones J."/>
            <person name="Robertson H.M."/>
            <person name="Feyereisen R."/>
            <person name="Mechler-Hickson A."/>
            <person name="Mathers N."/>
            <person name="Lee C.E."/>
            <person name="Colbourne J.K."/>
            <person name="Biales A."/>
            <person name="Johnston J.S."/>
            <person name="Wellborn G.A."/>
            <person name="Rosendale A.J."/>
            <person name="Cridge A.G."/>
            <person name="Munoz-Torres M.C."/>
            <person name="Bain P.A."/>
            <person name="Manny A.R."/>
            <person name="Major K.M."/>
            <person name="Lambert F.N."/>
            <person name="Vulpe C.D."/>
            <person name="Tuck P."/>
            <person name="Blalock B.J."/>
            <person name="Lin Y.-Y."/>
            <person name="Smith M.E."/>
            <person name="Ochoa-Acuna H."/>
            <person name="Chen M.-J.M."/>
            <person name="Childers C.P."/>
            <person name="Qu J."/>
            <person name="Dugan S."/>
            <person name="Lee S.L."/>
            <person name="Chao H."/>
            <person name="Dinh H."/>
            <person name="Han Y."/>
            <person name="Doddapaneni H."/>
            <person name="Worley K.C."/>
            <person name="Muzny D.M."/>
            <person name="Gibbs R.A."/>
            <person name="Richards S."/>
        </authorList>
    </citation>
    <scope>NUCLEOTIDE SEQUENCE</scope>
    <source>
        <strain evidence="3">HAZT.00-mixed</strain>
        <tissue evidence="3">Whole organism</tissue>
    </source>
</reference>
<dbReference type="Pfam" id="PF13927">
    <property type="entry name" value="Ig_3"/>
    <property type="match status" value="1"/>
</dbReference>
<dbReference type="InterPro" id="IPR007110">
    <property type="entry name" value="Ig-like_dom"/>
</dbReference>
<gene>
    <name evidence="3" type="ORF">HAZT_HAZT007887</name>
</gene>
<dbReference type="SMART" id="SM00408">
    <property type="entry name" value="IGc2"/>
    <property type="match status" value="2"/>
</dbReference>
<accession>A0A6A0GWV9</accession>
<dbReference type="GO" id="GO:0050808">
    <property type="term" value="P:synapse organization"/>
    <property type="evidence" value="ECO:0007669"/>
    <property type="project" value="TreeGrafter"/>
</dbReference>
<feature type="chain" id="PRO_5025629352" description="Ig-like domain-containing protein" evidence="1">
    <location>
        <begin position="20"/>
        <end position="270"/>
    </location>
</feature>
<dbReference type="InterPro" id="IPR036179">
    <property type="entry name" value="Ig-like_dom_sf"/>
</dbReference>
<dbReference type="InterPro" id="IPR003599">
    <property type="entry name" value="Ig_sub"/>
</dbReference>
<dbReference type="SMART" id="SM00406">
    <property type="entry name" value="IGv"/>
    <property type="match status" value="2"/>
</dbReference>
<dbReference type="InterPro" id="IPR003598">
    <property type="entry name" value="Ig_sub2"/>
</dbReference>
<dbReference type="CDD" id="cd00099">
    <property type="entry name" value="IgV"/>
    <property type="match status" value="1"/>
</dbReference>
<dbReference type="Pfam" id="PF07686">
    <property type="entry name" value="V-set"/>
    <property type="match status" value="1"/>
</dbReference>
<organism evidence="3">
    <name type="scientific">Hyalella azteca</name>
    <name type="common">Amphipod</name>
    <dbReference type="NCBI Taxonomy" id="294128"/>
    <lineage>
        <taxon>Eukaryota</taxon>
        <taxon>Metazoa</taxon>
        <taxon>Ecdysozoa</taxon>
        <taxon>Arthropoda</taxon>
        <taxon>Crustacea</taxon>
        <taxon>Multicrustacea</taxon>
        <taxon>Malacostraca</taxon>
        <taxon>Eumalacostraca</taxon>
        <taxon>Peracarida</taxon>
        <taxon>Amphipoda</taxon>
        <taxon>Senticaudata</taxon>
        <taxon>Talitrida</taxon>
        <taxon>Talitroidea</taxon>
        <taxon>Hyalellidae</taxon>
        <taxon>Hyalella</taxon>
    </lineage>
</organism>
<feature type="signal peptide" evidence="1">
    <location>
        <begin position="1"/>
        <end position="19"/>
    </location>
</feature>